<gene>
    <name evidence="5" type="ORF">HF577_36075</name>
</gene>
<dbReference type="SUPFAM" id="SSF51735">
    <property type="entry name" value="NAD(P)-binding Rossmann-fold domains"/>
    <property type="match status" value="1"/>
</dbReference>
<keyword evidence="6" id="KW-1185">Reference proteome</keyword>
<feature type="domain" description="Ketoreductase" evidence="4">
    <location>
        <begin position="2"/>
        <end position="202"/>
    </location>
</feature>
<comment type="similarity">
    <text evidence="1 3">Belongs to the short-chain dehydrogenases/reductases (SDR) family.</text>
</comment>
<dbReference type="EMBL" id="JAAXKY010000244">
    <property type="protein sequence ID" value="NMH82494.1"/>
    <property type="molecule type" value="Genomic_DNA"/>
</dbReference>
<evidence type="ECO:0000313" key="5">
    <source>
        <dbReference type="EMBL" id="NMH82494.1"/>
    </source>
</evidence>
<dbReference type="PRINTS" id="PR00080">
    <property type="entry name" value="SDRFAMILY"/>
</dbReference>
<dbReference type="PANTHER" id="PTHR44196:SF2">
    <property type="entry name" value="SHORT-CHAIN DEHYDROGENASE-RELATED"/>
    <property type="match status" value="1"/>
</dbReference>
<dbReference type="PANTHER" id="PTHR44196">
    <property type="entry name" value="DEHYDROGENASE/REDUCTASE SDR FAMILY MEMBER 7B"/>
    <property type="match status" value="1"/>
</dbReference>
<evidence type="ECO:0000256" key="3">
    <source>
        <dbReference type="RuleBase" id="RU000363"/>
    </source>
</evidence>
<keyword evidence="2" id="KW-0560">Oxidoreductase</keyword>
<accession>A0ABX1RRJ7</accession>
<sequence>MPTALVTGGSAGLGAAFACRLAADGYDLVLVARDRHRLEQVAAAHRRDHGVSVEVLAADLTEPAGLVAVERRLTDGTRPVDLLVNNAGVESDGEFVDVDVDDLQEEIDLNVTAVLRLTRAVVPAMIRRGDGGVVNVASFAGYLAARGSAYGATKAWVLAFTDTVAATLPGTGVQVIALCPGRLRSDEPGHVKQGRSALWLDPQMAVDRCLADLARGRTLSTPGLVYRAVVATLELPKRTLRLMARLVGRGREQRRVPRGTDTTMRLAG</sequence>
<comment type="caution">
    <text evidence="5">The sequence shown here is derived from an EMBL/GenBank/DDBJ whole genome shotgun (WGS) entry which is preliminary data.</text>
</comment>
<dbReference type="InterPro" id="IPR002347">
    <property type="entry name" value="SDR_fam"/>
</dbReference>
<dbReference type="PRINTS" id="PR00081">
    <property type="entry name" value="GDHRDH"/>
</dbReference>
<evidence type="ECO:0000259" key="4">
    <source>
        <dbReference type="SMART" id="SM00822"/>
    </source>
</evidence>
<reference evidence="5 6" key="1">
    <citation type="submission" date="2020-04" db="EMBL/GenBank/DDBJ databases">
        <authorList>
            <person name="Klaysubun C."/>
            <person name="Duangmal K."/>
            <person name="Lipun K."/>
        </authorList>
    </citation>
    <scope>NUCLEOTIDE SEQUENCE [LARGE SCALE GENOMIC DNA]</scope>
    <source>
        <strain evidence="5 6">JCM 11839</strain>
    </source>
</reference>
<dbReference type="SMART" id="SM00822">
    <property type="entry name" value="PKS_KR"/>
    <property type="match status" value="1"/>
</dbReference>
<organism evidence="5 6">
    <name type="scientific">Pseudonocardia xinjiangensis</name>
    <dbReference type="NCBI Taxonomy" id="75289"/>
    <lineage>
        <taxon>Bacteria</taxon>
        <taxon>Bacillati</taxon>
        <taxon>Actinomycetota</taxon>
        <taxon>Actinomycetes</taxon>
        <taxon>Pseudonocardiales</taxon>
        <taxon>Pseudonocardiaceae</taxon>
        <taxon>Pseudonocardia</taxon>
    </lineage>
</organism>
<dbReference type="RefSeq" id="WP_169400488.1">
    <property type="nucleotide sequence ID" value="NZ_BAAAJH010000009.1"/>
</dbReference>
<evidence type="ECO:0000256" key="2">
    <source>
        <dbReference type="ARBA" id="ARBA00023002"/>
    </source>
</evidence>
<dbReference type="InterPro" id="IPR057326">
    <property type="entry name" value="KR_dom"/>
</dbReference>
<dbReference type="Pfam" id="PF00106">
    <property type="entry name" value="adh_short"/>
    <property type="match status" value="1"/>
</dbReference>
<dbReference type="Gene3D" id="3.40.50.720">
    <property type="entry name" value="NAD(P)-binding Rossmann-like Domain"/>
    <property type="match status" value="1"/>
</dbReference>
<proteinExistence type="inferred from homology"/>
<dbReference type="PIRSF" id="PIRSF000126">
    <property type="entry name" value="11-beta-HSD1"/>
    <property type="match status" value="1"/>
</dbReference>
<name>A0ABX1RRJ7_9PSEU</name>
<dbReference type="InterPro" id="IPR036291">
    <property type="entry name" value="NAD(P)-bd_dom_sf"/>
</dbReference>
<dbReference type="Proteomes" id="UP001296706">
    <property type="component" value="Unassembled WGS sequence"/>
</dbReference>
<dbReference type="CDD" id="cd05233">
    <property type="entry name" value="SDR_c"/>
    <property type="match status" value="1"/>
</dbReference>
<evidence type="ECO:0000313" key="6">
    <source>
        <dbReference type="Proteomes" id="UP001296706"/>
    </source>
</evidence>
<protein>
    <submittedName>
        <fullName evidence="5">SDR family NAD(P)-dependent oxidoreductase</fullName>
    </submittedName>
</protein>
<evidence type="ECO:0000256" key="1">
    <source>
        <dbReference type="ARBA" id="ARBA00006484"/>
    </source>
</evidence>